<accession>A0A815E2Y6</accession>
<feature type="region of interest" description="Disordered" evidence="1">
    <location>
        <begin position="60"/>
        <end position="84"/>
    </location>
</feature>
<dbReference type="EMBL" id="CAJNOT010002323">
    <property type="protein sequence ID" value="CAF1305752.1"/>
    <property type="molecule type" value="Genomic_DNA"/>
</dbReference>
<proteinExistence type="predicted"/>
<evidence type="ECO:0000313" key="2">
    <source>
        <dbReference type="EMBL" id="CAF1305752.1"/>
    </source>
</evidence>
<comment type="caution">
    <text evidence="2">The sequence shown here is derived from an EMBL/GenBank/DDBJ whole genome shotgun (WGS) entry which is preliminary data.</text>
</comment>
<protein>
    <submittedName>
        <fullName evidence="2">Uncharacterized protein</fullName>
    </submittedName>
</protein>
<reference evidence="2" key="1">
    <citation type="submission" date="2021-02" db="EMBL/GenBank/DDBJ databases">
        <authorList>
            <person name="Nowell W R."/>
        </authorList>
    </citation>
    <scope>NUCLEOTIDE SEQUENCE</scope>
</reference>
<dbReference type="AlphaFoldDB" id="A0A815E2Y6"/>
<gene>
    <name evidence="2" type="ORF">ZHD862_LOCUS28209</name>
</gene>
<evidence type="ECO:0000313" key="3">
    <source>
        <dbReference type="Proteomes" id="UP000663864"/>
    </source>
</evidence>
<name>A0A815E2Y6_9BILA</name>
<organism evidence="2 3">
    <name type="scientific">Rotaria sordida</name>
    <dbReference type="NCBI Taxonomy" id="392033"/>
    <lineage>
        <taxon>Eukaryota</taxon>
        <taxon>Metazoa</taxon>
        <taxon>Spiralia</taxon>
        <taxon>Gnathifera</taxon>
        <taxon>Rotifera</taxon>
        <taxon>Eurotatoria</taxon>
        <taxon>Bdelloidea</taxon>
        <taxon>Philodinida</taxon>
        <taxon>Philodinidae</taxon>
        <taxon>Rotaria</taxon>
    </lineage>
</organism>
<dbReference type="Proteomes" id="UP000663864">
    <property type="component" value="Unassembled WGS sequence"/>
</dbReference>
<sequence length="105" mass="11812">MSSIIERRQKSRPSPRQPSDRHLSETGEFDGTIYINAGIDSTCSRKRSRTIHKLTDGIVKSTTQTRSSNTHNDNLSSALFNSRTANNRFDKINNGCCTHCGREIQ</sequence>
<feature type="region of interest" description="Disordered" evidence="1">
    <location>
        <begin position="1"/>
        <end position="28"/>
    </location>
</feature>
<evidence type="ECO:0000256" key="1">
    <source>
        <dbReference type="SAM" id="MobiDB-lite"/>
    </source>
</evidence>